<dbReference type="PANTHER" id="PTHR22943">
    <property type="entry name" value="7-TRANSMEMBRANE DOMAIN RECEPTOR C.ELEGANS"/>
    <property type="match status" value="1"/>
</dbReference>
<evidence type="ECO:0000256" key="12">
    <source>
        <dbReference type="ARBA" id="ARBA00023273"/>
    </source>
</evidence>
<evidence type="ECO:0000313" key="21">
    <source>
        <dbReference type="Proteomes" id="UP000008068"/>
    </source>
</evidence>
<keyword evidence="11" id="KW-0325">Glycoprotein</keyword>
<evidence type="ECO:0000256" key="3">
    <source>
        <dbReference type="ARBA" id="ARBA00022500"/>
    </source>
</evidence>
<comment type="function">
    <text evidence="13">An odorant receptor which affects chemotaxis to the volatile odorant diacetyl. Specifies AWA neuronal cell fate via the odr-7 pathway.</text>
</comment>
<keyword evidence="3" id="KW-0145">Chemotaxis</keyword>
<evidence type="ECO:0000256" key="2">
    <source>
        <dbReference type="ARBA" id="ARBA00022475"/>
    </source>
</evidence>
<organism evidence="21">
    <name type="scientific">Caenorhabditis brenneri</name>
    <name type="common">Nematode worm</name>
    <dbReference type="NCBI Taxonomy" id="135651"/>
    <lineage>
        <taxon>Eukaryota</taxon>
        <taxon>Metazoa</taxon>
        <taxon>Ecdysozoa</taxon>
        <taxon>Nematoda</taxon>
        <taxon>Chromadorea</taxon>
        <taxon>Rhabditida</taxon>
        <taxon>Rhabditina</taxon>
        <taxon>Rhabditomorpha</taxon>
        <taxon>Rhabditoidea</taxon>
        <taxon>Rhabditidae</taxon>
        <taxon>Peloderinae</taxon>
        <taxon>Caenorhabditis</taxon>
    </lineage>
</organism>
<dbReference type="GO" id="GO:0006935">
    <property type="term" value="P:chemotaxis"/>
    <property type="evidence" value="ECO:0007669"/>
    <property type="project" value="UniProtKB-KW"/>
</dbReference>
<evidence type="ECO:0000256" key="14">
    <source>
        <dbReference type="ARBA" id="ARBA00061678"/>
    </source>
</evidence>
<dbReference type="OMA" id="ERQNRIR"/>
<feature type="transmembrane region" description="Helical" evidence="19">
    <location>
        <begin position="43"/>
        <end position="67"/>
    </location>
</feature>
<feature type="transmembrane region" description="Helical" evidence="19">
    <location>
        <begin position="254"/>
        <end position="274"/>
    </location>
</feature>
<feature type="transmembrane region" description="Helical" evidence="19">
    <location>
        <begin position="205"/>
        <end position="226"/>
    </location>
</feature>
<dbReference type="OrthoDB" id="5791246at2759"/>
<keyword evidence="9 19" id="KW-0472">Membrane</keyword>
<sequence length="340" mass="39369">MTLFHLFKSFAQCIAVVFSLFTNLILIVLVLTNSPKKIGNYKYLMAYFGAMSMIYAVLDFLVQPYLYSYGHSFSMIMDLRDSVFKSIPRVAFVLTSSLAACFGITIYAIAVNFVYRFFAIERQNRIRYFAGYRLFLWMLIPIAAGVMWLSVAMFALEYDQEMADYLRTSINHTYSLDSREVTFTGCLYFRQNGNGKLEWCWEDTLGAVVLSIMLHIPFFIICFFGFKSHKLINCIVSSGESEYSKRLQKQLHNALVAQTIIPMIFLFFPIGILFTTPLLNLDMSNYSIFASFSYTFYPAVDPIPTLYYVDEFRDPISNFFRRKMNKNQIASVVSFDLNFP</sequence>
<keyword evidence="5 19" id="KW-0812">Transmembrane</keyword>
<feature type="transmembrane region" description="Helical" evidence="19">
    <location>
        <begin position="87"/>
        <end position="114"/>
    </location>
</feature>
<feature type="transmembrane region" description="Helical" evidence="19">
    <location>
        <begin position="6"/>
        <end position="31"/>
    </location>
</feature>
<name>G0P2B5_CAEBE</name>
<dbReference type="SUPFAM" id="SSF81321">
    <property type="entry name" value="Family A G protein-coupled receptor-like"/>
    <property type="match status" value="1"/>
</dbReference>
<accession>G0P2B5</accession>
<dbReference type="STRING" id="135651.G0P2B5"/>
<dbReference type="HOGENOM" id="CLU_036335_2_0_1"/>
<evidence type="ECO:0000256" key="15">
    <source>
        <dbReference type="ARBA" id="ARBA00064300"/>
    </source>
</evidence>
<evidence type="ECO:0000256" key="5">
    <source>
        <dbReference type="ARBA" id="ARBA00022692"/>
    </source>
</evidence>
<evidence type="ECO:0000256" key="18">
    <source>
        <dbReference type="ARBA" id="ARBA00082489"/>
    </source>
</evidence>
<protein>
    <recommendedName>
        <fullName evidence="16">Serpentine receptor class r-10</fullName>
    </recommendedName>
    <alternativeName>
        <fullName evidence="17">Odorant response abnormal protein 10</fullName>
    </alternativeName>
    <alternativeName>
        <fullName evidence="18">Olfactory receptor 10</fullName>
    </alternativeName>
</protein>
<dbReference type="InterPro" id="IPR019428">
    <property type="entry name" value="7TM_GPCR_serpentine_rcpt_Str"/>
</dbReference>
<keyword evidence="4" id="KW-0716">Sensory transduction</keyword>
<evidence type="ECO:0000256" key="10">
    <source>
        <dbReference type="ARBA" id="ARBA00023170"/>
    </source>
</evidence>
<keyword evidence="21" id="KW-1185">Reference proteome</keyword>
<keyword evidence="8" id="KW-0969">Cilium</keyword>
<evidence type="ECO:0000256" key="1">
    <source>
        <dbReference type="ARBA" id="ARBA00004272"/>
    </source>
</evidence>
<evidence type="ECO:0000256" key="7">
    <source>
        <dbReference type="ARBA" id="ARBA00022989"/>
    </source>
</evidence>
<dbReference type="Proteomes" id="UP000008068">
    <property type="component" value="Unassembled WGS sequence"/>
</dbReference>
<evidence type="ECO:0000256" key="9">
    <source>
        <dbReference type="ARBA" id="ARBA00023136"/>
    </source>
</evidence>
<evidence type="ECO:0000313" key="20">
    <source>
        <dbReference type="EMBL" id="EGT42992.1"/>
    </source>
</evidence>
<gene>
    <name evidence="20" type="ORF">CAEBREN_06243</name>
</gene>
<dbReference type="FunFam" id="1.20.1070.10:FF:000128">
    <property type="entry name" value="Seven TM Receptor"/>
    <property type="match status" value="1"/>
</dbReference>
<keyword evidence="10" id="KW-0675">Receptor</keyword>
<evidence type="ECO:0000256" key="8">
    <source>
        <dbReference type="ARBA" id="ARBA00023069"/>
    </source>
</evidence>
<dbReference type="GO" id="GO:0060170">
    <property type="term" value="C:ciliary membrane"/>
    <property type="evidence" value="ECO:0007669"/>
    <property type="project" value="UniProtKB-SubCell"/>
</dbReference>
<proteinExistence type="inferred from homology"/>
<comment type="subunit">
    <text evidence="15">Interacts with odr-4.</text>
</comment>
<keyword evidence="6" id="KW-0552">Olfaction</keyword>
<dbReference type="InParanoid" id="G0P2B5"/>
<dbReference type="Pfam" id="PF10326">
    <property type="entry name" value="7TM_GPCR_Str"/>
    <property type="match status" value="1"/>
</dbReference>
<dbReference type="AlphaFoldDB" id="G0P2B5"/>
<comment type="subcellular location">
    <subcellularLocation>
        <location evidence="1">Cell projection</location>
        <location evidence="1">Cilium membrane</location>
        <topology evidence="1">Multi-pass membrane protein</topology>
    </subcellularLocation>
</comment>
<evidence type="ECO:0000256" key="19">
    <source>
        <dbReference type="SAM" id="Phobius"/>
    </source>
</evidence>
<evidence type="ECO:0000256" key="11">
    <source>
        <dbReference type="ARBA" id="ARBA00023180"/>
    </source>
</evidence>
<dbReference type="GO" id="GO:0042048">
    <property type="term" value="P:olfactory behavior"/>
    <property type="evidence" value="ECO:0007669"/>
    <property type="project" value="TreeGrafter"/>
</dbReference>
<reference evidence="21" key="1">
    <citation type="submission" date="2011-07" db="EMBL/GenBank/DDBJ databases">
        <authorList>
            <consortium name="Caenorhabditis brenneri Sequencing and Analysis Consortium"/>
            <person name="Wilson R.K."/>
        </authorList>
    </citation>
    <scope>NUCLEOTIDE SEQUENCE [LARGE SCALE GENOMIC DNA]</scope>
    <source>
        <strain evidence="21">PB2801</strain>
    </source>
</reference>
<evidence type="ECO:0000256" key="6">
    <source>
        <dbReference type="ARBA" id="ARBA00022725"/>
    </source>
</evidence>
<keyword evidence="2" id="KW-1003">Cell membrane</keyword>
<evidence type="ECO:0000256" key="4">
    <source>
        <dbReference type="ARBA" id="ARBA00022606"/>
    </source>
</evidence>
<dbReference type="EMBL" id="GL380023">
    <property type="protein sequence ID" value="EGT42992.1"/>
    <property type="molecule type" value="Genomic_DNA"/>
</dbReference>
<evidence type="ECO:0000256" key="16">
    <source>
        <dbReference type="ARBA" id="ARBA00067967"/>
    </source>
</evidence>
<keyword evidence="7 19" id="KW-1133">Transmembrane helix</keyword>
<keyword evidence="12" id="KW-0966">Cell projection</keyword>
<evidence type="ECO:0000256" key="13">
    <source>
        <dbReference type="ARBA" id="ARBA00054965"/>
    </source>
</evidence>
<dbReference type="eggNOG" id="ENOG502THJ7">
    <property type="taxonomic scope" value="Eukaryota"/>
</dbReference>
<dbReference type="PANTHER" id="PTHR22943:SF251">
    <property type="entry name" value="SEVEN TM RECEPTOR"/>
    <property type="match status" value="1"/>
</dbReference>
<comment type="similarity">
    <text evidence="14">Belongs to the nematode receptor-like protein str family.</text>
</comment>
<feature type="transmembrane region" description="Helical" evidence="19">
    <location>
        <begin position="134"/>
        <end position="156"/>
    </location>
</feature>
<dbReference type="GO" id="GO:0038022">
    <property type="term" value="F:G protein-coupled olfactory receptor activity"/>
    <property type="evidence" value="ECO:0007669"/>
    <property type="project" value="TreeGrafter"/>
</dbReference>
<evidence type="ECO:0000256" key="17">
    <source>
        <dbReference type="ARBA" id="ARBA00078653"/>
    </source>
</evidence>